<feature type="non-terminal residue" evidence="1">
    <location>
        <position position="118"/>
    </location>
</feature>
<dbReference type="AlphaFoldDB" id="T0Z330"/>
<name>T0Z330_9ZZZZ</name>
<keyword evidence="1" id="KW-0808">Transferase</keyword>
<dbReference type="GO" id="GO:0016740">
    <property type="term" value="F:transferase activity"/>
    <property type="evidence" value="ECO:0007669"/>
    <property type="project" value="UniProtKB-KW"/>
</dbReference>
<reference evidence="1" key="2">
    <citation type="journal article" date="2014" name="ISME J.">
        <title>Microbial stratification in low pH oxic and suboxic macroscopic growths along an acid mine drainage.</title>
        <authorList>
            <person name="Mendez-Garcia C."/>
            <person name="Mesa V."/>
            <person name="Sprenger R.R."/>
            <person name="Richter M."/>
            <person name="Diez M.S."/>
            <person name="Solano J."/>
            <person name="Bargiela R."/>
            <person name="Golyshina O.V."/>
            <person name="Manteca A."/>
            <person name="Ramos J.L."/>
            <person name="Gallego J.R."/>
            <person name="Llorente I."/>
            <person name="Martins Dos Santos V.A."/>
            <person name="Jensen O.N."/>
            <person name="Pelaez A.I."/>
            <person name="Sanchez J."/>
            <person name="Ferrer M."/>
        </authorList>
    </citation>
    <scope>NUCLEOTIDE SEQUENCE</scope>
</reference>
<evidence type="ECO:0000313" key="1">
    <source>
        <dbReference type="EMBL" id="EQD42371.1"/>
    </source>
</evidence>
<comment type="caution">
    <text evidence="1">The sequence shown here is derived from an EMBL/GenBank/DDBJ whole genome shotgun (WGS) entry which is preliminary data.</text>
</comment>
<sequence length="118" mass="12224">MRALPTKLAVVQHTAAEYLGLIEDHLEIRGIGFRYFRPFTAGGRLPRLEETSAGLVLLGGGPWGIVPGVARLPWLEAEIELAAAALAASRPVIGFGLGAQILALAGGGSPAAGKLMLD</sequence>
<keyword evidence="1" id="KW-0315">Glutamine amidotransferase</keyword>
<reference evidence="1" key="1">
    <citation type="submission" date="2013-08" db="EMBL/GenBank/DDBJ databases">
        <authorList>
            <person name="Mendez C."/>
            <person name="Richter M."/>
            <person name="Ferrer M."/>
            <person name="Sanchez J."/>
        </authorList>
    </citation>
    <scope>NUCLEOTIDE SEQUENCE</scope>
</reference>
<dbReference type="EMBL" id="AUZX01011711">
    <property type="protein sequence ID" value="EQD42371.1"/>
    <property type="molecule type" value="Genomic_DNA"/>
</dbReference>
<gene>
    <name evidence="1" type="ORF">B1A_15946</name>
</gene>
<protein>
    <submittedName>
        <fullName evidence="1">GMP synthase-glutamine amidotransferase domain-like protein</fullName>
    </submittedName>
</protein>
<proteinExistence type="predicted"/>
<dbReference type="InterPro" id="IPR029062">
    <property type="entry name" value="Class_I_gatase-like"/>
</dbReference>
<accession>T0Z330</accession>
<organism evidence="1">
    <name type="scientific">mine drainage metagenome</name>
    <dbReference type="NCBI Taxonomy" id="410659"/>
    <lineage>
        <taxon>unclassified sequences</taxon>
        <taxon>metagenomes</taxon>
        <taxon>ecological metagenomes</taxon>
    </lineage>
</organism>
<dbReference type="Gene3D" id="3.40.50.880">
    <property type="match status" value="1"/>
</dbReference>
<dbReference type="SUPFAM" id="SSF52317">
    <property type="entry name" value="Class I glutamine amidotransferase-like"/>
    <property type="match status" value="1"/>
</dbReference>